<keyword evidence="4" id="KW-0347">Helicase</keyword>
<keyword evidence="2" id="KW-0547">Nucleotide-binding</keyword>
<protein>
    <recommendedName>
        <fullName evidence="11">Helicase ATP-binding domain-containing protein</fullName>
    </recommendedName>
</protein>
<keyword evidence="5" id="KW-0067">ATP-binding</keyword>
<dbReference type="Gene3D" id="3.40.50.10810">
    <property type="entry name" value="Tandem AAA-ATPase domain"/>
    <property type="match status" value="1"/>
</dbReference>
<dbReference type="InterPro" id="IPR001650">
    <property type="entry name" value="Helicase_C-like"/>
</dbReference>
<keyword evidence="6" id="KW-0539">Nucleus</keyword>
<evidence type="ECO:0000259" key="7">
    <source>
        <dbReference type="PROSITE" id="PS51192"/>
    </source>
</evidence>
<dbReference type="OrthoDB" id="9900844at2759"/>
<keyword evidence="3" id="KW-0378">Hydrolase</keyword>
<proteinExistence type="predicted"/>
<dbReference type="Gene3D" id="3.40.50.300">
    <property type="entry name" value="P-loop containing nucleotide triphosphate hydrolases"/>
    <property type="match status" value="1"/>
</dbReference>
<gene>
    <name evidence="9" type="ORF">EZV62_011599</name>
</gene>
<dbReference type="AlphaFoldDB" id="A0A5C7I668"/>
<dbReference type="GO" id="GO:0080188">
    <property type="term" value="P:gene silencing by siRNA-directed DNA methylation"/>
    <property type="evidence" value="ECO:0007669"/>
    <property type="project" value="InterPro"/>
</dbReference>
<evidence type="ECO:0008006" key="11">
    <source>
        <dbReference type="Google" id="ProtNLM"/>
    </source>
</evidence>
<dbReference type="SUPFAM" id="SSF52540">
    <property type="entry name" value="P-loop containing nucleoside triphosphate hydrolases"/>
    <property type="match status" value="2"/>
</dbReference>
<evidence type="ECO:0000256" key="1">
    <source>
        <dbReference type="ARBA" id="ARBA00004123"/>
    </source>
</evidence>
<dbReference type="PANTHER" id="PTHR45821:SF1">
    <property type="entry name" value="ATP-DEPENDENT HELICASE FAMILY PROTEIN-RELATED"/>
    <property type="match status" value="1"/>
</dbReference>
<evidence type="ECO:0000256" key="2">
    <source>
        <dbReference type="ARBA" id="ARBA00022741"/>
    </source>
</evidence>
<dbReference type="GO" id="GO:0004386">
    <property type="term" value="F:helicase activity"/>
    <property type="evidence" value="ECO:0007669"/>
    <property type="project" value="UniProtKB-KW"/>
</dbReference>
<evidence type="ECO:0000313" key="10">
    <source>
        <dbReference type="Proteomes" id="UP000323000"/>
    </source>
</evidence>
<dbReference type="Proteomes" id="UP000323000">
    <property type="component" value="Chromosome 4"/>
</dbReference>
<dbReference type="InterPro" id="IPR000330">
    <property type="entry name" value="SNF2_N"/>
</dbReference>
<dbReference type="SMART" id="SM00487">
    <property type="entry name" value="DEXDc"/>
    <property type="match status" value="1"/>
</dbReference>
<dbReference type="GO" id="GO:0005524">
    <property type="term" value="F:ATP binding"/>
    <property type="evidence" value="ECO:0007669"/>
    <property type="project" value="UniProtKB-KW"/>
</dbReference>
<dbReference type="CDD" id="cd18793">
    <property type="entry name" value="SF2_C_SNF"/>
    <property type="match status" value="1"/>
</dbReference>
<name>A0A5C7I668_9ROSI</name>
<evidence type="ECO:0000256" key="4">
    <source>
        <dbReference type="ARBA" id="ARBA00022806"/>
    </source>
</evidence>
<evidence type="ECO:0000313" key="9">
    <source>
        <dbReference type="EMBL" id="TXG64605.1"/>
    </source>
</evidence>
<evidence type="ECO:0000256" key="3">
    <source>
        <dbReference type="ARBA" id="ARBA00022801"/>
    </source>
</evidence>
<comment type="caution">
    <text evidence="9">The sequence shown here is derived from an EMBL/GenBank/DDBJ whole genome shotgun (WGS) entry which is preliminary data.</text>
</comment>
<dbReference type="Pfam" id="PF00271">
    <property type="entry name" value="Helicase_C"/>
    <property type="match status" value="1"/>
</dbReference>
<dbReference type="SMART" id="SM00490">
    <property type="entry name" value="HELICc"/>
    <property type="match status" value="1"/>
</dbReference>
<evidence type="ECO:0000256" key="6">
    <source>
        <dbReference type="ARBA" id="ARBA00023242"/>
    </source>
</evidence>
<dbReference type="PROSITE" id="PS51194">
    <property type="entry name" value="HELICASE_CTER"/>
    <property type="match status" value="1"/>
</dbReference>
<organism evidence="9 10">
    <name type="scientific">Acer yangbiense</name>
    <dbReference type="NCBI Taxonomy" id="1000413"/>
    <lineage>
        <taxon>Eukaryota</taxon>
        <taxon>Viridiplantae</taxon>
        <taxon>Streptophyta</taxon>
        <taxon>Embryophyta</taxon>
        <taxon>Tracheophyta</taxon>
        <taxon>Spermatophyta</taxon>
        <taxon>Magnoliopsida</taxon>
        <taxon>eudicotyledons</taxon>
        <taxon>Gunneridae</taxon>
        <taxon>Pentapetalae</taxon>
        <taxon>rosids</taxon>
        <taxon>malvids</taxon>
        <taxon>Sapindales</taxon>
        <taxon>Sapindaceae</taxon>
        <taxon>Hippocastanoideae</taxon>
        <taxon>Acereae</taxon>
        <taxon>Acer</taxon>
    </lineage>
</organism>
<dbReference type="InterPro" id="IPR014001">
    <property type="entry name" value="Helicase_ATP-bd"/>
</dbReference>
<dbReference type="InterPro" id="IPR038718">
    <property type="entry name" value="SNF2-like_sf"/>
</dbReference>
<dbReference type="PANTHER" id="PTHR45821">
    <property type="entry name" value="SNF2 DOMAIN-CONTAINING PROTEIN CLASSY 2-RELATED"/>
    <property type="match status" value="1"/>
</dbReference>
<dbReference type="PROSITE" id="PS51192">
    <property type="entry name" value="HELICASE_ATP_BIND_1"/>
    <property type="match status" value="1"/>
</dbReference>
<dbReference type="InterPro" id="IPR044567">
    <property type="entry name" value="CLSY/DRD1"/>
</dbReference>
<dbReference type="Pfam" id="PF00176">
    <property type="entry name" value="SNF2-rel_dom"/>
    <property type="match status" value="1"/>
</dbReference>
<evidence type="ECO:0000256" key="5">
    <source>
        <dbReference type="ARBA" id="ARBA00022840"/>
    </source>
</evidence>
<sequence length="852" mass="96803">MKDESKEKKSNVSQNVMDYSNPFAIQDMLDRLDSERFGSVTDEIKALMNSKMQILGPHIARNTSKLPSQKAFCDVIDIDDDCLAVDGPSKPLTVVVLSDDEEEEPDKKPYFPFQEVVLMQPPAGQSLSRDIEVRGYKEKIRMEGTGSAAGEVDVEKDGGVYVGVEEENDDDQTNIKDDGLGDIWQELSMALECSKDVDDNSSNEHLEEDDDDCEHSFLLKDDLGYVCRICGVIERRIETIIDVQFNKAKKSTRTYASDYRSGKDRDSSDMVGVKLSEDDLVVTDITAHPRHKKQMKPHQVEGFNFLRSNLVTDNPGGCILAHAPGSGKTFMIISFMQSFLAKYPHARPLVILPKGILGTWKREFQIWQVEDLPLLDFYTVKADSRAQQLEVLKKWVEQKSILFLGYKQFSSIVCDKESSQVSTACQEILLKQPSILILDEGHTPRNEDTDVLQSLSKVQTPRKVVLSGTLYQNHVKEVFNILNLVRPKFLKSDTSRPLVKRIMSRVHIPGVRKNLSSGTYAAFYELVEHTLLKDEDFKRKVTVIQDLREMTSKVLHYYKGDFLDELPGLVDFTVLLNPTPKQRIEGQKLKKFSRKFKICAAGSAVFLHPTLSSLSENSVPTDDKMDELLEKLDVRDGVKAKFFLNMLNLCESSGERLLVFSQYLLPLKFLERLSVKAKNWSPGREIFVISGESSAEHREWSMERFNNSPHSKVFFGSIKACGEGISLVGASRIIILDVHLNPSVTRQAIGRAFRPGQKKKVYAYRLVTAGFHEEEDHTTCFKKELISRMWFEWNEYCGYQNFQVETMDANDCGDEFLESPVLKEDVKALYKRFSRERPKPRVGERASKQAPA</sequence>
<keyword evidence="10" id="KW-1185">Reference proteome</keyword>
<evidence type="ECO:0000259" key="8">
    <source>
        <dbReference type="PROSITE" id="PS51194"/>
    </source>
</evidence>
<feature type="domain" description="Helicase ATP-binding" evidence="7">
    <location>
        <begin position="309"/>
        <end position="488"/>
    </location>
</feature>
<dbReference type="GO" id="GO:0016787">
    <property type="term" value="F:hydrolase activity"/>
    <property type="evidence" value="ECO:0007669"/>
    <property type="project" value="UniProtKB-KW"/>
</dbReference>
<dbReference type="InterPro" id="IPR049730">
    <property type="entry name" value="SNF2/RAD54-like_C"/>
</dbReference>
<dbReference type="EMBL" id="VAHF01000004">
    <property type="protein sequence ID" value="TXG64605.1"/>
    <property type="molecule type" value="Genomic_DNA"/>
</dbReference>
<dbReference type="InterPro" id="IPR027417">
    <property type="entry name" value="P-loop_NTPase"/>
</dbReference>
<dbReference type="GO" id="GO:0005634">
    <property type="term" value="C:nucleus"/>
    <property type="evidence" value="ECO:0007669"/>
    <property type="project" value="UniProtKB-SubCell"/>
</dbReference>
<comment type="subcellular location">
    <subcellularLocation>
        <location evidence="1">Nucleus</location>
    </subcellularLocation>
</comment>
<accession>A0A5C7I668</accession>
<feature type="domain" description="Helicase C-terminal" evidence="8">
    <location>
        <begin position="624"/>
        <end position="810"/>
    </location>
</feature>
<reference evidence="10" key="1">
    <citation type="journal article" date="2019" name="Gigascience">
        <title>De novo genome assembly of the endangered Acer yangbiense, a plant species with extremely small populations endemic to Yunnan Province, China.</title>
        <authorList>
            <person name="Yang J."/>
            <person name="Wariss H.M."/>
            <person name="Tao L."/>
            <person name="Zhang R."/>
            <person name="Yun Q."/>
            <person name="Hollingsworth P."/>
            <person name="Dao Z."/>
            <person name="Luo G."/>
            <person name="Guo H."/>
            <person name="Ma Y."/>
            <person name="Sun W."/>
        </authorList>
    </citation>
    <scope>NUCLEOTIDE SEQUENCE [LARGE SCALE GENOMIC DNA]</scope>
    <source>
        <strain evidence="10">cv. Malutang</strain>
    </source>
</reference>